<feature type="domain" description="EF-hand" evidence="3">
    <location>
        <begin position="149"/>
        <end position="184"/>
    </location>
</feature>
<evidence type="ECO:0000313" key="4">
    <source>
        <dbReference type="EMBL" id="MDF4025412.1"/>
    </source>
</evidence>
<accession>A0ABT6BBJ6</accession>
<sequence length="186" mass="18481">MKKQVCAVAFGASLLLAGAAFAQVPPPADPAPSNMPQQQVPPPPPGEATPPPPPGQMPPPPPLAPGSMPPPPPPPHPPAGSLPPPASDAPPPPPPGGAMGPDTTSDTMKTPQGPVTVNSGPGPAAPAGPAPDFKTLSGGKGGITPTQAAAYPLLANDFEYADSNRDGRISKAEYEKWLKHSGAPGQ</sequence>
<feature type="signal peptide" evidence="2">
    <location>
        <begin position="1"/>
        <end position="22"/>
    </location>
</feature>
<dbReference type="Proteomes" id="UP001528850">
    <property type="component" value="Unassembled WGS sequence"/>
</dbReference>
<evidence type="ECO:0000259" key="3">
    <source>
        <dbReference type="PROSITE" id="PS50222"/>
    </source>
</evidence>
<proteinExistence type="predicted"/>
<gene>
    <name evidence="4" type="ORF">P3W24_10595</name>
</gene>
<organism evidence="4 5">
    <name type="scientific">Luteibacter sahnii</name>
    <dbReference type="NCBI Taxonomy" id="3021977"/>
    <lineage>
        <taxon>Bacteria</taxon>
        <taxon>Pseudomonadati</taxon>
        <taxon>Pseudomonadota</taxon>
        <taxon>Gammaproteobacteria</taxon>
        <taxon>Lysobacterales</taxon>
        <taxon>Rhodanobacteraceae</taxon>
        <taxon>Luteibacter</taxon>
    </lineage>
</organism>
<dbReference type="InterPro" id="IPR002048">
    <property type="entry name" value="EF_hand_dom"/>
</dbReference>
<evidence type="ECO:0000256" key="2">
    <source>
        <dbReference type="SAM" id="SignalP"/>
    </source>
</evidence>
<evidence type="ECO:0000313" key="5">
    <source>
        <dbReference type="Proteomes" id="UP001528850"/>
    </source>
</evidence>
<protein>
    <recommendedName>
        <fullName evidence="3">EF-hand domain-containing protein</fullName>
    </recommendedName>
</protein>
<dbReference type="PROSITE" id="PS50222">
    <property type="entry name" value="EF_HAND_2"/>
    <property type="match status" value="1"/>
</dbReference>
<feature type="compositionally biased region" description="Polar residues" evidence="1">
    <location>
        <begin position="102"/>
        <end position="119"/>
    </location>
</feature>
<dbReference type="EMBL" id="JARJJS010000002">
    <property type="protein sequence ID" value="MDF4025412.1"/>
    <property type="molecule type" value="Genomic_DNA"/>
</dbReference>
<feature type="chain" id="PRO_5046193468" description="EF-hand domain-containing protein" evidence="2">
    <location>
        <begin position="23"/>
        <end position="186"/>
    </location>
</feature>
<reference evidence="4 5" key="1">
    <citation type="journal article" date="2024" name="Curr. Microbiol.">
        <title>Luteibacter sahnii sp. nov., A Novel Yellow-Colored Xanthomonadin Pigment Producing Probiotic Bacterium from Healthy Rice Seed Microbiome.</title>
        <authorList>
            <person name="Jaiswal G."/>
            <person name="Rana R."/>
            <person name="Nayak P.K."/>
            <person name="Chouhan R."/>
            <person name="Gandhi S.G."/>
            <person name="Patel H.K."/>
            <person name="Patil P.B."/>
        </authorList>
    </citation>
    <scope>NUCLEOTIDE SEQUENCE [LARGE SCALE GENOMIC DNA]</scope>
    <source>
        <strain evidence="4 5">PPL201</strain>
    </source>
</reference>
<dbReference type="PRINTS" id="PR01217">
    <property type="entry name" value="PRICHEXTENSN"/>
</dbReference>
<feature type="compositionally biased region" description="Pro residues" evidence="1">
    <location>
        <begin position="39"/>
        <end position="96"/>
    </location>
</feature>
<comment type="caution">
    <text evidence="4">The sequence shown here is derived from an EMBL/GenBank/DDBJ whole genome shotgun (WGS) entry which is preliminary data.</text>
</comment>
<name>A0ABT6BBJ6_9GAMM</name>
<feature type="region of interest" description="Disordered" evidence="1">
    <location>
        <begin position="23"/>
        <end position="146"/>
    </location>
</feature>
<keyword evidence="2" id="KW-0732">Signal</keyword>
<evidence type="ECO:0000256" key="1">
    <source>
        <dbReference type="SAM" id="MobiDB-lite"/>
    </source>
</evidence>
<keyword evidence="5" id="KW-1185">Reference proteome</keyword>
<dbReference type="InterPro" id="IPR018247">
    <property type="entry name" value="EF_Hand_1_Ca_BS"/>
</dbReference>
<dbReference type="PROSITE" id="PS00018">
    <property type="entry name" value="EF_HAND_1"/>
    <property type="match status" value="1"/>
</dbReference>